<keyword evidence="2" id="KW-0808">Transferase</keyword>
<dbReference type="SUPFAM" id="SSF53335">
    <property type="entry name" value="S-adenosyl-L-methionine-dependent methyltransferases"/>
    <property type="match status" value="1"/>
</dbReference>
<keyword evidence="3" id="KW-0949">S-adenosyl-L-methionine</keyword>
<dbReference type="EMBL" id="BAABJV010000028">
    <property type="protein sequence ID" value="GAA4796381.1"/>
    <property type="molecule type" value="Genomic_DNA"/>
</dbReference>
<evidence type="ECO:0000259" key="4">
    <source>
        <dbReference type="Pfam" id="PF08241"/>
    </source>
</evidence>
<protein>
    <submittedName>
        <fullName evidence="5">Methyltransferase domain-containing protein</fullName>
    </submittedName>
</protein>
<dbReference type="GO" id="GO:0032259">
    <property type="term" value="P:methylation"/>
    <property type="evidence" value="ECO:0007669"/>
    <property type="project" value="UniProtKB-KW"/>
</dbReference>
<feature type="domain" description="Methyltransferase type 11" evidence="4">
    <location>
        <begin position="58"/>
        <end position="156"/>
    </location>
</feature>
<accession>A0ABP9BJK0</accession>
<organism evidence="5 6">
    <name type="scientific">Streptomyces sanyensis</name>
    <dbReference type="NCBI Taxonomy" id="568869"/>
    <lineage>
        <taxon>Bacteria</taxon>
        <taxon>Bacillati</taxon>
        <taxon>Actinomycetota</taxon>
        <taxon>Actinomycetes</taxon>
        <taxon>Kitasatosporales</taxon>
        <taxon>Streptomycetaceae</taxon>
        <taxon>Streptomyces</taxon>
    </lineage>
</organism>
<keyword evidence="1 5" id="KW-0489">Methyltransferase</keyword>
<gene>
    <name evidence="5" type="ORF">GCM10023329_56440</name>
</gene>
<keyword evidence="6" id="KW-1185">Reference proteome</keyword>
<evidence type="ECO:0000313" key="5">
    <source>
        <dbReference type="EMBL" id="GAA4796381.1"/>
    </source>
</evidence>
<dbReference type="Gene3D" id="3.40.50.150">
    <property type="entry name" value="Vaccinia Virus protein VP39"/>
    <property type="match status" value="1"/>
</dbReference>
<dbReference type="GO" id="GO:0008168">
    <property type="term" value="F:methyltransferase activity"/>
    <property type="evidence" value="ECO:0007669"/>
    <property type="project" value="UniProtKB-KW"/>
</dbReference>
<evidence type="ECO:0000256" key="3">
    <source>
        <dbReference type="ARBA" id="ARBA00022691"/>
    </source>
</evidence>
<evidence type="ECO:0000313" key="6">
    <source>
        <dbReference type="Proteomes" id="UP001501147"/>
    </source>
</evidence>
<reference evidence="6" key="1">
    <citation type="journal article" date="2019" name="Int. J. Syst. Evol. Microbiol.">
        <title>The Global Catalogue of Microorganisms (GCM) 10K type strain sequencing project: providing services to taxonomists for standard genome sequencing and annotation.</title>
        <authorList>
            <consortium name="The Broad Institute Genomics Platform"/>
            <consortium name="The Broad Institute Genome Sequencing Center for Infectious Disease"/>
            <person name="Wu L."/>
            <person name="Ma J."/>
        </authorList>
    </citation>
    <scope>NUCLEOTIDE SEQUENCE [LARGE SCALE GENOMIC DNA]</scope>
    <source>
        <strain evidence="6">JCM 18324</strain>
    </source>
</reference>
<dbReference type="PANTHER" id="PTHR43464">
    <property type="entry name" value="METHYLTRANSFERASE"/>
    <property type="match status" value="1"/>
</dbReference>
<dbReference type="RefSeq" id="WP_345616341.1">
    <property type="nucleotide sequence ID" value="NZ_BAABJV010000028.1"/>
</dbReference>
<dbReference type="InterPro" id="IPR029063">
    <property type="entry name" value="SAM-dependent_MTases_sf"/>
</dbReference>
<name>A0ABP9BJK0_9ACTN</name>
<evidence type="ECO:0000256" key="1">
    <source>
        <dbReference type="ARBA" id="ARBA00022603"/>
    </source>
</evidence>
<proteinExistence type="predicted"/>
<comment type="caution">
    <text evidence="5">The sequence shown here is derived from an EMBL/GenBank/DDBJ whole genome shotgun (WGS) entry which is preliminary data.</text>
</comment>
<dbReference type="CDD" id="cd02440">
    <property type="entry name" value="AdoMet_MTases"/>
    <property type="match status" value="1"/>
</dbReference>
<evidence type="ECO:0000256" key="2">
    <source>
        <dbReference type="ARBA" id="ARBA00022679"/>
    </source>
</evidence>
<dbReference type="InterPro" id="IPR013216">
    <property type="entry name" value="Methyltransf_11"/>
</dbReference>
<dbReference type="Pfam" id="PF08241">
    <property type="entry name" value="Methyltransf_11"/>
    <property type="match status" value="1"/>
</dbReference>
<sequence>MTGRTLHVDPSNADQARSWDGPEGAYWAAHAEQFDRSVHAYQGPFLDAAALHRGERVLDIGCGTGLVSRAAARLTAGGEVLGVDLSRAMLEAAREEAAREGLDTVRHEQADAQTHPFPEGAFDVALSRTGCMFFAGPVAAFRNIARALRPGGRLVLMVWQDMSRNEWFRSFATALAAGRELPAPEPGAPGPFSLADPRVVREVLTAAGFAEPELTGVELPMTFGRTADQAYAFVSGLLAWMVEDLDERTRARALDDLRTDISAHATGAGVLYESAVWIVRTVRP</sequence>
<dbReference type="PANTHER" id="PTHR43464:SF19">
    <property type="entry name" value="UBIQUINONE BIOSYNTHESIS O-METHYLTRANSFERASE, MITOCHONDRIAL"/>
    <property type="match status" value="1"/>
</dbReference>
<dbReference type="Proteomes" id="UP001501147">
    <property type="component" value="Unassembled WGS sequence"/>
</dbReference>